<name>A0AAV3R8V4_LITER</name>
<reference evidence="1 2" key="1">
    <citation type="submission" date="2024-01" db="EMBL/GenBank/DDBJ databases">
        <title>The complete chloroplast genome sequence of Lithospermum erythrorhizon: insights into the phylogenetic relationship among Boraginaceae species and the maternal lineages of purple gromwells.</title>
        <authorList>
            <person name="Okada T."/>
            <person name="Watanabe K."/>
        </authorList>
    </citation>
    <scope>NUCLEOTIDE SEQUENCE [LARGE SCALE GENOMIC DNA]</scope>
</reference>
<comment type="caution">
    <text evidence="1">The sequence shown here is derived from an EMBL/GenBank/DDBJ whole genome shotgun (WGS) entry which is preliminary data.</text>
</comment>
<protein>
    <submittedName>
        <fullName evidence="1">Uncharacterized protein</fullName>
    </submittedName>
</protein>
<dbReference type="Proteomes" id="UP001454036">
    <property type="component" value="Unassembled WGS sequence"/>
</dbReference>
<accession>A0AAV3R8V4</accession>
<organism evidence="1 2">
    <name type="scientific">Lithospermum erythrorhizon</name>
    <name type="common">Purple gromwell</name>
    <name type="synonym">Lithospermum officinale var. erythrorhizon</name>
    <dbReference type="NCBI Taxonomy" id="34254"/>
    <lineage>
        <taxon>Eukaryota</taxon>
        <taxon>Viridiplantae</taxon>
        <taxon>Streptophyta</taxon>
        <taxon>Embryophyta</taxon>
        <taxon>Tracheophyta</taxon>
        <taxon>Spermatophyta</taxon>
        <taxon>Magnoliopsida</taxon>
        <taxon>eudicotyledons</taxon>
        <taxon>Gunneridae</taxon>
        <taxon>Pentapetalae</taxon>
        <taxon>asterids</taxon>
        <taxon>lamiids</taxon>
        <taxon>Boraginales</taxon>
        <taxon>Boraginaceae</taxon>
        <taxon>Boraginoideae</taxon>
        <taxon>Lithospermeae</taxon>
        <taxon>Lithospermum</taxon>
    </lineage>
</organism>
<proteinExistence type="predicted"/>
<gene>
    <name evidence="1" type="ORF">LIER_26513</name>
</gene>
<dbReference type="SUPFAM" id="SSF55961">
    <property type="entry name" value="Bet v1-like"/>
    <property type="match status" value="1"/>
</dbReference>
<dbReference type="EMBL" id="BAABME010008267">
    <property type="protein sequence ID" value="GAA0172750.1"/>
    <property type="molecule type" value="Genomic_DNA"/>
</dbReference>
<evidence type="ECO:0000313" key="2">
    <source>
        <dbReference type="Proteomes" id="UP001454036"/>
    </source>
</evidence>
<sequence>MKTSFKQQEIVDHSNIALIFLLNLSLNDEMSRVEGKNYRPIKKICNRGFDKFIGTMQVLPNGDNGTIFKWSVVASPVAGITYEGFVDSLNVNLAGIVALIENLF</sequence>
<dbReference type="AlphaFoldDB" id="A0AAV3R8V4"/>
<keyword evidence="2" id="KW-1185">Reference proteome</keyword>
<evidence type="ECO:0000313" key="1">
    <source>
        <dbReference type="EMBL" id="GAA0172750.1"/>
    </source>
</evidence>